<organism evidence="2 3">
    <name type="scientific">Micromonospora harpali</name>
    <dbReference type="NCBI Taxonomy" id="1490225"/>
    <lineage>
        <taxon>Bacteria</taxon>
        <taxon>Bacillati</taxon>
        <taxon>Actinomycetota</taxon>
        <taxon>Actinomycetes</taxon>
        <taxon>Micromonosporales</taxon>
        <taxon>Micromonosporaceae</taxon>
        <taxon>Micromonospora</taxon>
    </lineage>
</organism>
<reference evidence="3" key="1">
    <citation type="journal article" date="2019" name="Int. J. Syst. Evol. Microbiol.">
        <title>The Global Catalogue of Microorganisms (GCM) 10K type strain sequencing project: providing services to taxonomists for standard genome sequencing and annotation.</title>
        <authorList>
            <consortium name="The Broad Institute Genomics Platform"/>
            <consortium name="The Broad Institute Genome Sequencing Center for Infectious Disease"/>
            <person name="Wu L."/>
            <person name="Ma J."/>
        </authorList>
    </citation>
    <scope>NUCLEOTIDE SEQUENCE [LARGE SCALE GENOMIC DNA]</scope>
    <source>
        <strain evidence="3">CGMCC 4.7173</strain>
    </source>
</reference>
<feature type="domain" description="ATP phosphoribosyltransferase catalytic" evidence="1">
    <location>
        <begin position="49"/>
        <end position="142"/>
    </location>
</feature>
<sequence length="232" mass="25389">MIVAAPGSSSRLHGPAAELTGGLSPGLAVGHPRSLWHRAAGDTLVLCRGFDIPRLVSTGVVDIGITGYDTCVGWSLASGAGLMLRALPAARTSFVTYCTVTGRDVRIVYTEYPALTQAWLAARADAAQPRLVPLRGSTEGVTRADPHGAGVPTWSSLRQLRESPTRMDEVMRAVREEAYRPAVDGRRRCGRDRHWMLRCGDTCSGVRRPRSRRWDRYASAGRLLDWGCAYWR</sequence>
<gene>
    <name evidence="2" type="ORF">ACFPZ4_07005</name>
</gene>
<proteinExistence type="predicted"/>
<protein>
    <recommendedName>
        <fullName evidence="1">ATP phosphoribosyltransferase catalytic domain-containing protein</fullName>
    </recommendedName>
</protein>
<dbReference type="Gene3D" id="3.40.190.10">
    <property type="entry name" value="Periplasmic binding protein-like II"/>
    <property type="match status" value="1"/>
</dbReference>
<dbReference type="EMBL" id="JBHSQQ010000024">
    <property type="protein sequence ID" value="MFC5941224.1"/>
    <property type="molecule type" value="Genomic_DNA"/>
</dbReference>
<dbReference type="Pfam" id="PF01634">
    <property type="entry name" value="HisG"/>
    <property type="match status" value="1"/>
</dbReference>
<evidence type="ECO:0000259" key="1">
    <source>
        <dbReference type="Pfam" id="PF01634"/>
    </source>
</evidence>
<accession>A0ABW1HLZ1</accession>
<name>A0ABW1HLZ1_9ACTN</name>
<comment type="caution">
    <text evidence="2">The sequence shown here is derived from an EMBL/GenBank/DDBJ whole genome shotgun (WGS) entry which is preliminary data.</text>
</comment>
<evidence type="ECO:0000313" key="3">
    <source>
        <dbReference type="Proteomes" id="UP001596207"/>
    </source>
</evidence>
<dbReference type="InterPro" id="IPR013820">
    <property type="entry name" value="ATP_PRibTrfase_cat"/>
</dbReference>
<keyword evidence="3" id="KW-1185">Reference proteome</keyword>
<evidence type="ECO:0000313" key="2">
    <source>
        <dbReference type="EMBL" id="MFC5941224.1"/>
    </source>
</evidence>
<dbReference type="RefSeq" id="WP_353902254.1">
    <property type="nucleotide sequence ID" value="NZ_CP158970.1"/>
</dbReference>
<dbReference type="Proteomes" id="UP001596207">
    <property type="component" value="Unassembled WGS sequence"/>
</dbReference>
<dbReference type="SUPFAM" id="SSF53850">
    <property type="entry name" value="Periplasmic binding protein-like II"/>
    <property type="match status" value="1"/>
</dbReference>